<protein>
    <submittedName>
        <fullName evidence="2">Uncharacterized protein</fullName>
    </submittedName>
</protein>
<dbReference type="AlphaFoldDB" id="A0A1Y2AJI0"/>
<keyword evidence="1" id="KW-1133">Transmembrane helix</keyword>
<proteinExistence type="predicted"/>
<dbReference type="Proteomes" id="UP000193920">
    <property type="component" value="Unassembled WGS sequence"/>
</dbReference>
<comment type="caution">
    <text evidence="2">The sequence shown here is derived from an EMBL/GenBank/DDBJ whole genome shotgun (WGS) entry which is preliminary data.</text>
</comment>
<dbReference type="EMBL" id="MCOG01000253">
    <property type="protein sequence ID" value="ORY22095.1"/>
    <property type="molecule type" value="Genomic_DNA"/>
</dbReference>
<accession>A0A1Y2AJI0</accession>
<gene>
    <name evidence="2" type="ORF">LY90DRAFT_134645</name>
</gene>
<reference evidence="2 3" key="1">
    <citation type="submission" date="2016-08" db="EMBL/GenBank/DDBJ databases">
        <title>A Parts List for Fungal Cellulosomes Revealed by Comparative Genomics.</title>
        <authorList>
            <consortium name="DOE Joint Genome Institute"/>
            <person name="Haitjema C.H."/>
            <person name="Gilmore S.P."/>
            <person name="Henske J.K."/>
            <person name="Solomon K.V."/>
            <person name="De Groot R."/>
            <person name="Kuo A."/>
            <person name="Mondo S.J."/>
            <person name="Salamov A.A."/>
            <person name="Labutti K."/>
            <person name="Zhao Z."/>
            <person name="Chiniquy J."/>
            <person name="Barry K."/>
            <person name="Brewer H.M."/>
            <person name="Purvine S.O."/>
            <person name="Wright A.T."/>
            <person name="Boxma B."/>
            <person name="Van Alen T."/>
            <person name="Hackstein J.H."/>
            <person name="Baker S.E."/>
            <person name="Grigoriev I.V."/>
            <person name="O'Malley M.A."/>
        </authorList>
    </citation>
    <scope>NUCLEOTIDE SEQUENCE [LARGE SCALE GENOMIC DNA]</scope>
    <source>
        <strain evidence="2 3">G1</strain>
    </source>
</reference>
<sequence length="236" mass="27213">MNKNYKQIIIIYYCIIFYFQIVCAYYKKKPILTKDEVLKLTDAKPIKYYCKNNLCTYVEDYELFPFAIFLDENNKETSYIIETCTYDNAILGNCHNITKKLEGKYYSTICTENSNCLSERCVNGYCVFNDLNPVICCVTVYTPKFLSGEPESHMHCGKALHEPCHSSSECSSELCGTDGFCFFDPFIPSDSDGAITMPLLIIAILFIPIAIFIIICCCIIRWYRYKRIKTNTLCNS</sequence>
<evidence type="ECO:0000313" key="3">
    <source>
        <dbReference type="Proteomes" id="UP000193920"/>
    </source>
</evidence>
<name>A0A1Y2AJI0_9FUNG</name>
<keyword evidence="1" id="KW-0812">Transmembrane</keyword>
<organism evidence="2 3">
    <name type="scientific">Neocallimastix californiae</name>
    <dbReference type="NCBI Taxonomy" id="1754190"/>
    <lineage>
        <taxon>Eukaryota</taxon>
        <taxon>Fungi</taxon>
        <taxon>Fungi incertae sedis</taxon>
        <taxon>Chytridiomycota</taxon>
        <taxon>Chytridiomycota incertae sedis</taxon>
        <taxon>Neocallimastigomycetes</taxon>
        <taxon>Neocallimastigales</taxon>
        <taxon>Neocallimastigaceae</taxon>
        <taxon>Neocallimastix</taxon>
    </lineage>
</organism>
<keyword evidence="1" id="KW-0472">Membrane</keyword>
<feature type="transmembrane region" description="Helical" evidence="1">
    <location>
        <begin position="6"/>
        <end position="26"/>
    </location>
</feature>
<feature type="transmembrane region" description="Helical" evidence="1">
    <location>
        <begin position="199"/>
        <end position="223"/>
    </location>
</feature>
<keyword evidence="3" id="KW-1185">Reference proteome</keyword>
<evidence type="ECO:0000313" key="2">
    <source>
        <dbReference type="EMBL" id="ORY22095.1"/>
    </source>
</evidence>
<evidence type="ECO:0000256" key="1">
    <source>
        <dbReference type="SAM" id="Phobius"/>
    </source>
</evidence>
<dbReference type="OrthoDB" id="10053231at2759"/>